<keyword evidence="4 9" id="KW-0813">Transport</keyword>
<keyword evidence="9" id="KW-0830">Ubiquinone</keyword>
<dbReference type="GeneID" id="9384802"/>
<dbReference type="AlphaFoldDB" id="D8L7U8"/>
<feature type="transmembrane region" description="Helical" evidence="9">
    <location>
        <begin position="57"/>
        <end position="79"/>
    </location>
</feature>
<keyword evidence="9" id="KW-0679">Respiratory chain</keyword>
<comment type="similarity">
    <text evidence="2 9">Belongs to the complex I subunit 3 family.</text>
</comment>
<geneLocation type="mitochondrion" evidence="10"/>
<name>D8L7U8_PARCA</name>
<evidence type="ECO:0000256" key="4">
    <source>
        <dbReference type="ARBA" id="ARBA00022448"/>
    </source>
</evidence>
<dbReference type="GO" id="GO:0008137">
    <property type="term" value="F:NADH dehydrogenase (ubiquinone) activity"/>
    <property type="evidence" value="ECO:0007669"/>
    <property type="project" value="UniProtKB-UniRule"/>
</dbReference>
<evidence type="ECO:0000256" key="9">
    <source>
        <dbReference type="RuleBase" id="RU003640"/>
    </source>
</evidence>
<keyword evidence="9" id="KW-0249">Electron transport</keyword>
<evidence type="ECO:0000256" key="5">
    <source>
        <dbReference type="ARBA" id="ARBA00022692"/>
    </source>
</evidence>
<sequence>MGSMTLLFFVEHVFIFCTIFWLFTWIAEYFFKSKNNKQKNQFYECGFRAISELNIQLNLNFSIVCVFLILYDVEFIFMYPFFFNFFLVNITSFFIFFIFLFFIFYSLVYDTVQNSISVHI</sequence>
<evidence type="ECO:0000256" key="2">
    <source>
        <dbReference type="ARBA" id="ARBA00008472"/>
    </source>
</evidence>
<organism evidence="10">
    <name type="scientific">Paramecium caudatum</name>
    <dbReference type="NCBI Taxonomy" id="5885"/>
    <lineage>
        <taxon>Eukaryota</taxon>
        <taxon>Sar</taxon>
        <taxon>Alveolata</taxon>
        <taxon>Ciliophora</taxon>
        <taxon>Intramacronucleata</taxon>
        <taxon>Oligohymenophorea</taxon>
        <taxon>Peniculida</taxon>
        <taxon>Parameciidae</taxon>
        <taxon>Paramecium</taxon>
    </lineage>
</organism>
<dbReference type="Gene3D" id="1.20.58.1610">
    <property type="entry name" value="NADH:ubiquinone/plastoquinone oxidoreductase, chain 3"/>
    <property type="match status" value="1"/>
</dbReference>
<dbReference type="EMBL" id="FN424190">
    <property type="protein sequence ID" value="CAZ66835.1"/>
    <property type="molecule type" value="Genomic_DNA"/>
</dbReference>
<proteinExistence type="inferred from homology"/>
<comment type="subcellular location">
    <subcellularLocation>
        <location evidence="1">Membrane</location>
    </subcellularLocation>
    <subcellularLocation>
        <location evidence="9">Mitochondrion membrane</location>
        <topology evidence="9">Multi-pass membrane protein</topology>
    </subcellularLocation>
</comment>
<feature type="transmembrane region" description="Helical" evidence="9">
    <location>
        <begin position="6"/>
        <end position="31"/>
    </location>
</feature>
<dbReference type="InterPro" id="IPR038430">
    <property type="entry name" value="NDAH_ubi_oxred_su3_sf"/>
</dbReference>
<dbReference type="RefSeq" id="YP_003734456.1">
    <property type="nucleotide sequence ID" value="NC_014262.1"/>
</dbReference>
<dbReference type="Pfam" id="PF00507">
    <property type="entry name" value="Oxidored_q4"/>
    <property type="match status" value="1"/>
</dbReference>
<evidence type="ECO:0000256" key="1">
    <source>
        <dbReference type="ARBA" id="ARBA00004370"/>
    </source>
</evidence>
<protein>
    <recommendedName>
        <fullName evidence="3 9">NADH-ubiquinone oxidoreductase chain 3</fullName>
        <ecNumber evidence="9">7.1.1.2</ecNumber>
    </recommendedName>
</protein>
<keyword evidence="7 9" id="KW-0472">Membrane</keyword>
<keyword evidence="9" id="KW-0520">NAD</keyword>
<dbReference type="InterPro" id="IPR000440">
    <property type="entry name" value="NADH_UbQ/plastoQ_OxRdtase_su3"/>
</dbReference>
<feature type="transmembrane region" description="Helical" evidence="9">
    <location>
        <begin position="85"/>
        <end position="108"/>
    </location>
</feature>
<evidence type="ECO:0000256" key="6">
    <source>
        <dbReference type="ARBA" id="ARBA00022989"/>
    </source>
</evidence>
<gene>
    <name evidence="10" type="primary">nad3</name>
</gene>
<comment type="catalytic activity">
    <reaction evidence="8 9">
        <text>a ubiquinone + NADH + 5 H(+)(in) = a ubiquinol + NAD(+) + 4 H(+)(out)</text>
        <dbReference type="Rhea" id="RHEA:29091"/>
        <dbReference type="Rhea" id="RHEA-COMP:9565"/>
        <dbReference type="Rhea" id="RHEA-COMP:9566"/>
        <dbReference type="ChEBI" id="CHEBI:15378"/>
        <dbReference type="ChEBI" id="CHEBI:16389"/>
        <dbReference type="ChEBI" id="CHEBI:17976"/>
        <dbReference type="ChEBI" id="CHEBI:57540"/>
        <dbReference type="ChEBI" id="CHEBI:57945"/>
        <dbReference type="EC" id="7.1.1.2"/>
    </reaction>
</comment>
<keyword evidence="6 9" id="KW-1133">Transmembrane helix</keyword>
<evidence type="ECO:0000256" key="8">
    <source>
        <dbReference type="ARBA" id="ARBA00049551"/>
    </source>
</evidence>
<dbReference type="EC" id="7.1.1.2" evidence="9"/>
<keyword evidence="9 10" id="KW-0496">Mitochondrion</keyword>
<comment type="function">
    <text evidence="9">Core subunit of the mitochondrial membrane respiratory chain NADH dehydrogenase (Complex I) which catalyzes electron transfer from NADH through the respiratory chain, using ubiquinone as an electron acceptor. Essential for the catalytic activity of complex I.</text>
</comment>
<evidence type="ECO:0000313" key="10">
    <source>
        <dbReference type="EMBL" id="CAZ66835.1"/>
    </source>
</evidence>
<evidence type="ECO:0000256" key="3">
    <source>
        <dbReference type="ARBA" id="ARBA00021007"/>
    </source>
</evidence>
<reference evidence="10" key="1">
    <citation type="journal article" date="2011" name="BMC Genomics">
        <title>The mitochondrial genome sequence of the ciliate Paramecium caudatum reveals a shift in nucleotide composition and codon usage within the genus Paramecium.</title>
        <authorList>
            <person name="Barth D."/>
            <person name="Berendonk T.U."/>
        </authorList>
    </citation>
    <scope>NUCLEOTIDE SEQUENCE</scope>
    <source>
        <strain evidence="10">GB-E</strain>
    </source>
</reference>
<keyword evidence="9" id="KW-1278">Translocase</keyword>
<dbReference type="GO" id="GO:0031966">
    <property type="term" value="C:mitochondrial membrane"/>
    <property type="evidence" value="ECO:0007669"/>
    <property type="project" value="UniProtKB-SubCell"/>
</dbReference>
<keyword evidence="5 9" id="KW-0812">Transmembrane</keyword>
<evidence type="ECO:0000256" key="7">
    <source>
        <dbReference type="ARBA" id="ARBA00023136"/>
    </source>
</evidence>
<accession>D8L7U8</accession>